<name>A0A834H3B9_RHOSS</name>
<accession>A0A834H3B9</accession>
<evidence type="ECO:0000313" key="2">
    <source>
        <dbReference type="Proteomes" id="UP000626092"/>
    </source>
</evidence>
<sequence>MVDHLKLPTEPHPSPYSIGWIKKGPTVKVTEICKLPLSIGKIYRSEVICDVIEMDASHVLLGRPWQFDVDIVYKGRDNTYSFNWESHKVVMAPSSRKEPVKPLITEGSSFLTIASSEAEFVTDFKESEQVYAMVVKSLVVEERDKAKIPIVPVPEKIQPLLEEFEELVTDDRMRTSKKFGQCAFRIDLLVTFMLLMVHSATGKSPFSLVYVTSPKHTVDLVHLSRGPGVSVAAETMAKQAQESMMKWRKWSTTKLEDEVEKENVCGGGKWKEIKK</sequence>
<comment type="caution">
    <text evidence="1">The sequence shown here is derived from an EMBL/GenBank/DDBJ whole genome shotgun (WGS) entry which is preliminary data.</text>
</comment>
<organism evidence="1 2">
    <name type="scientific">Rhododendron simsii</name>
    <name type="common">Sims's rhododendron</name>
    <dbReference type="NCBI Taxonomy" id="118357"/>
    <lineage>
        <taxon>Eukaryota</taxon>
        <taxon>Viridiplantae</taxon>
        <taxon>Streptophyta</taxon>
        <taxon>Embryophyta</taxon>
        <taxon>Tracheophyta</taxon>
        <taxon>Spermatophyta</taxon>
        <taxon>Magnoliopsida</taxon>
        <taxon>eudicotyledons</taxon>
        <taxon>Gunneridae</taxon>
        <taxon>Pentapetalae</taxon>
        <taxon>asterids</taxon>
        <taxon>Ericales</taxon>
        <taxon>Ericaceae</taxon>
        <taxon>Ericoideae</taxon>
        <taxon>Rhodoreae</taxon>
        <taxon>Rhododendron</taxon>
    </lineage>
</organism>
<evidence type="ECO:0000313" key="1">
    <source>
        <dbReference type="EMBL" id="KAF7144021.1"/>
    </source>
</evidence>
<dbReference type="PANTHER" id="PTHR35046">
    <property type="entry name" value="ZINC KNUCKLE (CCHC-TYPE) FAMILY PROTEIN"/>
    <property type="match status" value="1"/>
</dbReference>
<dbReference type="OrthoDB" id="1934635at2759"/>
<keyword evidence="2" id="KW-1185">Reference proteome</keyword>
<dbReference type="EMBL" id="WJXA01000005">
    <property type="protein sequence ID" value="KAF7144021.1"/>
    <property type="molecule type" value="Genomic_DNA"/>
</dbReference>
<dbReference type="CDD" id="cd00303">
    <property type="entry name" value="retropepsin_like"/>
    <property type="match status" value="1"/>
</dbReference>
<dbReference type="PANTHER" id="PTHR35046:SF9">
    <property type="entry name" value="RNA-DIRECTED DNA POLYMERASE"/>
    <property type="match status" value="1"/>
</dbReference>
<dbReference type="Proteomes" id="UP000626092">
    <property type="component" value="Unassembled WGS sequence"/>
</dbReference>
<protein>
    <submittedName>
        <fullName evidence="1">Uncharacterized protein</fullName>
    </submittedName>
</protein>
<dbReference type="AlphaFoldDB" id="A0A834H3B9"/>
<proteinExistence type="predicted"/>
<gene>
    <name evidence="1" type="ORF">RHSIM_Rhsim05G0064200</name>
</gene>
<reference evidence="1" key="1">
    <citation type="submission" date="2019-11" db="EMBL/GenBank/DDBJ databases">
        <authorList>
            <person name="Liu Y."/>
            <person name="Hou J."/>
            <person name="Li T.-Q."/>
            <person name="Guan C.-H."/>
            <person name="Wu X."/>
            <person name="Wu H.-Z."/>
            <person name="Ling F."/>
            <person name="Zhang R."/>
            <person name="Shi X.-G."/>
            <person name="Ren J.-P."/>
            <person name="Chen E.-F."/>
            <person name="Sun J.-M."/>
        </authorList>
    </citation>
    <scope>NUCLEOTIDE SEQUENCE</scope>
    <source>
        <strain evidence="1">Adult_tree_wgs_1</strain>
        <tissue evidence="1">Leaves</tissue>
    </source>
</reference>